<dbReference type="AlphaFoldDB" id="A0AAV5R4F1"/>
<comment type="caution">
    <text evidence="1">The sequence shown here is derived from an EMBL/GenBank/DDBJ whole genome shotgun (WGS) entry which is preliminary data.</text>
</comment>
<sequence>MGFEEIEYREIYQNYTEFDHLKPLLLSIKHKEECLEIEWIENIIDKIYVCEDGWYANEFQNSQKFPTFESLAMRRSKIFNKKWAETLYMKLQELDEE</sequence>
<dbReference type="Proteomes" id="UP001378960">
    <property type="component" value="Unassembled WGS sequence"/>
</dbReference>
<evidence type="ECO:0000313" key="2">
    <source>
        <dbReference type="Proteomes" id="UP001378960"/>
    </source>
</evidence>
<organism evidence="1 2">
    <name type="scientific">Pichia kluyveri</name>
    <name type="common">Yeast</name>
    <dbReference type="NCBI Taxonomy" id="36015"/>
    <lineage>
        <taxon>Eukaryota</taxon>
        <taxon>Fungi</taxon>
        <taxon>Dikarya</taxon>
        <taxon>Ascomycota</taxon>
        <taxon>Saccharomycotina</taxon>
        <taxon>Pichiomycetes</taxon>
        <taxon>Pichiales</taxon>
        <taxon>Pichiaceae</taxon>
        <taxon>Pichia</taxon>
    </lineage>
</organism>
<gene>
    <name evidence="1" type="ORF">DAPK24_024720</name>
</gene>
<name>A0AAV5R4F1_PICKL</name>
<dbReference type="InterPro" id="IPR023231">
    <property type="entry name" value="GSKIP_dom_sf"/>
</dbReference>
<evidence type="ECO:0008006" key="3">
    <source>
        <dbReference type="Google" id="ProtNLM"/>
    </source>
</evidence>
<accession>A0AAV5R4F1</accession>
<dbReference type="EMBL" id="BTGB01000003">
    <property type="protein sequence ID" value="GMM45897.1"/>
    <property type="molecule type" value="Genomic_DNA"/>
</dbReference>
<reference evidence="1 2" key="1">
    <citation type="journal article" date="2023" name="Elife">
        <title>Identification of key yeast species and microbe-microbe interactions impacting larval growth of Drosophila in the wild.</title>
        <authorList>
            <person name="Mure A."/>
            <person name="Sugiura Y."/>
            <person name="Maeda R."/>
            <person name="Honda K."/>
            <person name="Sakurai N."/>
            <person name="Takahashi Y."/>
            <person name="Watada M."/>
            <person name="Katoh T."/>
            <person name="Gotoh A."/>
            <person name="Gotoh Y."/>
            <person name="Taniguchi I."/>
            <person name="Nakamura K."/>
            <person name="Hayashi T."/>
            <person name="Katayama T."/>
            <person name="Uemura T."/>
            <person name="Hattori Y."/>
        </authorList>
    </citation>
    <scope>NUCLEOTIDE SEQUENCE [LARGE SCALE GENOMIC DNA]</scope>
    <source>
        <strain evidence="1 2">PK-24</strain>
    </source>
</reference>
<dbReference type="SUPFAM" id="SSF103107">
    <property type="entry name" value="Hypothetical protein c14orf129, hspc210"/>
    <property type="match status" value="1"/>
</dbReference>
<proteinExistence type="predicted"/>
<evidence type="ECO:0000313" key="1">
    <source>
        <dbReference type="EMBL" id="GMM45897.1"/>
    </source>
</evidence>
<protein>
    <recommendedName>
        <fullName evidence="3">Phage protein</fullName>
    </recommendedName>
</protein>
<keyword evidence="2" id="KW-1185">Reference proteome</keyword>